<evidence type="ECO:0000313" key="3">
    <source>
        <dbReference type="Proteomes" id="UP001266305"/>
    </source>
</evidence>
<gene>
    <name evidence="2" type="ORF">P7K49_032418</name>
</gene>
<proteinExistence type="predicted"/>
<accession>A0ABQ9U032</accession>
<dbReference type="EMBL" id="JASSZA010000018">
    <property type="protein sequence ID" value="KAK2089752.1"/>
    <property type="molecule type" value="Genomic_DNA"/>
</dbReference>
<reference evidence="2 3" key="1">
    <citation type="submission" date="2023-05" db="EMBL/GenBank/DDBJ databases">
        <title>B98-5 Cell Line De Novo Hybrid Assembly: An Optical Mapping Approach.</title>
        <authorList>
            <person name="Kananen K."/>
            <person name="Auerbach J.A."/>
            <person name="Kautto E."/>
            <person name="Blachly J.S."/>
        </authorList>
    </citation>
    <scope>NUCLEOTIDE SEQUENCE [LARGE SCALE GENOMIC DNA]</scope>
    <source>
        <strain evidence="2">B95-8</strain>
        <tissue evidence="2">Cell line</tissue>
    </source>
</reference>
<feature type="region of interest" description="Disordered" evidence="1">
    <location>
        <begin position="1"/>
        <end position="57"/>
    </location>
</feature>
<feature type="compositionally biased region" description="Basic residues" evidence="1">
    <location>
        <begin position="16"/>
        <end position="26"/>
    </location>
</feature>
<dbReference type="Proteomes" id="UP001266305">
    <property type="component" value="Unassembled WGS sequence"/>
</dbReference>
<sequence length="57" mass="6268">IQAFFPKLSPHVLNATKKRKTQKRKKPAETQPCALSTNPAPAPPALTLRGLHLTTPR</sequence>
<organism evidence="2 3">
    <name type="scientific">Saguinus oedipus</name>
    <name type="common">Cotton-top tamarin</name>
    <name type="synonym">Oedipomidas oedipus</name>
    <dbReference type="NCBI Taxonomy" id="9490"/>
    <lineage>
        <taxon>Eukaryota</taxon>
        <taxon>Metazoa</taxon>
        <taxon>Chordata</taxon>
        <taxon>Craniata</taxon>
        <taxon>Vertebrata</taxon>
        <taxon>Euteleostomi</taxon>
        <taxon>Mammalia</taxon>
        <taxon>Eutheria</taxon>
        <taxon>Euarchontoglires</taxon>
        <taxon>Primates</taxon>
        <taxon>Haplorrhini</taxon>
        <taxon>Platyrrhini</taxon>
        <taxon>Cebidae</taxon>
        <taxon>Callitrichinae</taxon>
        <taxon>Saguinus</taxon>
    </lineage>
</organism>
<evidence type="ECO:0000313" key="2">
    <source>
        <dbReference type="EMBL" id="KAK2089752.1"/>
    </source>
</evidence>
<feature type="non-terminal residue" evidence="2">
    <location>
        <position position="57"/>
    </location>
</feature>
<keyword evidence="3" id="KW-1185">Reference proteome</keyword>
<comment type="caution">
    <text evidence="2">The sequence shown here is derived from an EMBL/GenBank/DDBJ whole genome shotgun (WGS) entry which is preliminary data.</text>
</comment>
<evidence type="ECO:0000256" key="1">
    <source>
        <dbReference type="SAM" id="MobiDB-lite"/>
    </source>
</evidence>
<name>A0ABQ9U032_SAGOE</name>
<feature type="non-terminal residue" evidence="2">
    <location>
        <position position="1"/>
    </location>
</feature>
<protein>
    <submittedName>
        <fullName evidence="2">Uncharacterized protein</fullName>
    </submittedName>
</protein>